<accession>A0A1T4NN44</accession>
<protein>
    <submittedName>
        <fullName evidence="2">Uncharacterized protein</fullName>
    </submittedName>
</protein>
<reference evidence="2 3" key="1">
    <citation type="submission" date="2017-02" db="EMBL/GenBank/DDBJ databases">
        <authorList>
            <person name="Peterson S.W."/>
        </authorList>
    </citation>
    <scope>NUCLEOTIDE SEQUENCE [LARGE SCALE GENOMIC DNA]</scope>
    <source>
        <strain evidence="2 3">ATCC 17233</strain>
    </source>
</reference>
<keyword evidence="1" id="KW-0472">Membrane</keyword>
<evidence type="ECO:0000313" key="3">
    <source>
        <dbReference type="Proteomes" id="UP000189857"/>
    </source>
</evidence>
<keyword evidence="1" id="KW-0812">Transmembrane</keyword>
<dbReference type="Proteomes" id="UP000189857">
    <property type="component" value="Unassembled WGS sequence"/>
</dbReference>
<name>A0A1T4NN44_9FIRM</name>
<organism evidence="2 3">
    <name type="scientific">Eubacterium ruminantium</name>
    <dbReference type="NCBI Taxonomy" id="42322"/>
    <lineage>
        <taxon>Bacteria</taxon>
        <taxon>Bacillati</taxon>
        <taxon>Bacillota</taxon>
        <taxon>Clostridia</taxon>
        <taxon>Eubacteriales</taxon>
        <taxon>Eubacteriaceae</taxon>
        <taxon>Eubacterium</taxon>
    </lineage>
</organism>
<gene>
    <name evidence="2" type="ORF">SAMN02745110_01648</name>
</gene>
<evidence type="ECO:0000256" key="1">
    <source>
        <dbReference type="SAM" id="Phobius"/>
    </source>
</evidence>
<evidence type="ECO:0000313" key="2">
    <source>
        <dbReference type="EMBL" id="SJZ80634.1"/>
    </source>
</evidence>
<dbReference type="RefSeq" id="WP_078787485.1">
    <property type="nucleotide sequence ID" value="NZ_FMTO01000008.1"/>
</dbReference>
<feature type="transmembrane region" description="Helical" evidence="1">
    <location>
        <begin position="7"/>
        <end position="28"/>
    </location>
</feature>
<sequence>MKRKTGIIIISVCLFVMIAEMLAFFVFIKPAIRVRDFYYASDVGDCDEMITIFKKLPNSKKEEAISVLKDISVHYTNEYIEGKMTYEDLNKILQCGLEIDGIARKNDVRGVIGFSSTLIDCYIYANQKELERIFQLCVDEYKENGKSDIYYRYVNDFKNVYNLSFTKSGNDFDDTKTVTNEHYINAIVGKMESMVSKTVRDYASGTAPKEIVDTYIDVLDDCFVGNEKKNFERLNNLKQNLDAYVTDYRKFVEMMGEEKFAEVYSQINDYLAKNKGKEGFAEREKSYVKLSQKALEAAKGYYPSEINAMLGRGEIDQAAEMIRNVESVFGNEVNLIKHKEYINSEWKRAYCNYMCNYEINLQNSIEEGVVVGKYCNSKDVDLAVNKPNLMCLVRMDEGGIPELILYNSRSGYTYILTYVDGEVKLAGCLKVENYCENSEYIIGIPYSKNVMSMDIKYELYKFDRSKPSFEVVNTIIAKDDNSYFNIDGEEYFPKTEDGEYTGESIPNLKKRTNDKVNEILKNAVGGGFEPGEKESVSIGRAFNYIFEY</sequence>
<dbReference type="OrthoDB" id="2080849at2"/>
<dbReference type="EMBL" id="FUXA01000009">
    <property type="protein sequence ID" value="SJZ80634.1"/>
    <property type="molecule type" value="Genomic_DNA"/>
</dbReference>
<proteinExistence type="predicted"/>
<keyword evidence="3" id="KW-1185">Reference proteome</keyword>
<dbReference type="AlphaFoldDB" id="A0A1T4NN44"/>
<keyword evidence="1" id="KW-1133">Transmembrane helix</keyword>